<dbReference type="InterPro" id="IPR013549">
    <property type="entry name" value="DUF1731"/>
</dbReference>
<proteinExistence type="predicted"/>
<comment type="caution">
    <text evidence="2">The sequence shown here is derived from an EMBL/GenBank/DDBJ whole genome shotgun (WGS) entry which is preliminary data.</text>
</comment>
<evidence type="ECO:0000259" key="1">
    <source>
        <dbReference type="Pfam" id="PF08338"/>
    </source>
</evidence>
<reference evidence="3" key="1">
    <citation type="journal article" date="2023" name="Commun. Biol.">
        <title>Genome analysis of Parmales, the sister group of diatoms, reveals the evolutionary specialization of diatoms from phago-mixotrophs to photoautotrophs.</title>
        <authorList>
            <person name="Ban H."/>
            <person name="Sato S."/>
            <person name="Yoshikawa S."/>
            <person name="Yamada K."/>
            <person name="Nakamura Y."/>
            <person name="Ichinomiya M."/>
            <person name="Sato N."/>
            <person name="Blanc-Mathieu R."/>
            <person name="Endo H."/>
            <person name="Kuwata A."/>
            <person name="Ogata H."/>
        </authorList>
    </citation>
    <scope>NUCLEOTIDE SEQUENCE [LARGE SCALE GENOMIC DNA]</scope>
</reference>
<organism evidence="2 3">
    <name type="scientific">Triparma laevis f. inornata</name>
    <dbReference type="NCBI Taxonomy" id="1714386"/>
    <lineage>
        <taxon>Eukaryota</taxon>
        <taxon>Sar</taxon>
        <taxon>Stramenopiles</taxon>
        <taxon>Ochrophyta</taxon>
        <taxon>Bolidophyceae</taxon>
        <taxon>Parmales</taxon>
        <taxon>Triparmaceae</taxon>
        <taxon>Triparma</taxon>
    </lineage>
</organism>
<dbReference type="PANTHER" id="PTHR11092">
    <property type="entry name" value="SUGAR NUCLEOTIDE EPIMERASE RELATED"/>
    <property type="match status" value="1"/>
</dbReference>
<dbReference type="Gene3D" id="3.40.50.720">
    <property type="entry name" value="NAD(P)-binding Rossmann-like Domain"/>
    <property type="match status" value="1"/>
</dbReference>
<accession>A0A9W7DS13</accession>
<sequence>MSRAFASSSQGPVKFKVLVAGGSGLLGDTIINNLRSAASSNKALVDVTVLSRSPSSATPESTDNFKLKYVMWDGETPQLNNSDVEGLTHAINLCGENISEGGETLLAKLGIRSWEEENKKTRVISSRITPTVGIKKWLNANPNLSPNLEYIVAGGVGVYGCDFFASGKDAEDENADTSDRPGFLHEVSTLWENAATHPPPSSNNNHHTTILRIAPVLTSSGGVLGKLLIPFKLGLGGNVGSGTQYFPFISSSDFGAAVVDHIMMTPAKNDRVYNLIAPEHCTNEQFGKELGTQLNRPTFFPMPAFVVKILFGEMGEEVLLGGVRAKPARLLDEGFTFEHPNVKKAIASILD</sequence>
<dbReference type="InterPro" id="IPR036291">
    <property type="entry name" value="NAD(P)-bd_dom_sf"/>
</dbReference>
<evidence type="ECO:0000313" key="3">
    <source>
        <dbReference type="Proteomes" id="UP001162640"/>
    </source>
</evidence>
<evidence type="ECO:0000313" key="2">
    <source>
        <dbReference type="EMBL" id="GMH53043.1"/>
    </source>
</evidence>
<dbReference type="AlphaFoldDB" id="A0A9W7DS13"/>
<gene>
    <name evidence="2" type="ORF">TL16_g01364</name>
</gene>
<dbReference type="PANTHER" id="PTHR11092:SF0">
    <property type="entry name" value="EPIMERASE FAMILY PROTEIN SDR39U1"/>
    <property type="match status" value="1"/>
</dbReference>
<dbReference type="SUPFAM" id="SSF51735">
    <property type="entry name" value="NAD(P)-binding Rossmann-fold domains"/>
    <property type="match status" value="1"/>
</dbReference>
<dbReference type="EMBL" id="BLQM01000030">
    <property type="protein sequence ID" value="GMH53043.1"/>
    <property type="molecule type" value="Genomic_DNA"/>
</dbReference>
<protein>
    <recommendedName>
        <fullName evidence="1">DUF1731 domain-containing protein</fullName>
    </recommendedName>
</protein>
<dbReference type="Proteomes" id="UP001162640">
    <property type="component" value="Unassembled WGS sequence"/>
</dbReference>
<feature type="domain" description="DUF1731" evidence="1">
    <location>
        <begin position="302"/>
        <end position="348"/>
    </location>
</feature>
<dbReference type="Pfam" id="PF08338">
    <property type="entry name" value="DUF1731"/>
    <property type="match status" value="1"/>
</dbReference>
<name>A0A9W7DS13_9STRA</name>